<dbReference type="InterPro" id="IPR036526">
    <property type="entry name" value="C-N_Hydrolase_sf"/>
</dbReference>
<sequence>MKVNVSCVQMEPVMYHVDENISKMESYIDTVMIEHPETNLIVFPELIASGYECNEEFHALAEVVPYGKSMKRIGAYAKKHGVHVIYGFPEQDSTLTDVLYNSSVFIDDNGNVLGVYRKVHLFGNEKTYFRSGCEYTLIHSSIGKIGMMICYDTSFPEAARTYALRGADLLVISTNWEKPYEADWDLVTRARAMDNIVYIAAANRIGFDTTLGFFGRSKIVGPLGEPIRELNEEKEGYIFAELDYELSLKLKSGYYTIFKDRKPDTYSMVCKKY</sequence>
<keyword evidence="1" id="KW-0378">Hydrolase</keyword>
<name>A0A917S4E2_9BACL</name>
<dbReference type="RefSeq" id="WP_188803150.1">
    <property type="nucleotide sequence ID" value="NZ_BMOK01000008.1"/>
</dbReference>
<proteinExistence type="predicted"/>
<dbReference type="PROSITE" id="PS50263">
    <property type="entry name" value="CN_HYDROLASE"/>
    <property type="match status" value="1"/>
</dbReference>
<reference evidence="3" key="1">
    <citation type="journal article" date="2014" name="Int. J. Syst. Evol. Microbiol.">
        <title>Complete genome sequence of Corynebacterium casei LMG S-19264T (=DSM 44701T), isolated from a smear-ripened cheese.</title>
        <authorList>
            <consortium name="US DOE Joint Genome Institute (JGI-PGF)"/>
            <person name="Walter F."/>
            <person name="Albersmeier A."/>
            <person name="Kalinowski J."/>
            <person name="Ruckert C."/>
        </authorList>
    </citation>
    <scope>NUCLEOTIDE SEQUENCE</scope>
    <source>
        <strain evidence="3">JCM 15325</strain>
    </source>
</reference>
<dbReference type="PANTHER" id="PTHR43674:SF12">
    <property type="entry name" value="NITRILASE C965.09-RELATED"/>
    <property type="match status" value="1"/>
</dbReference>
<dbReference type="GO" id="GO:0016811">
    <property type="term" value="F:hydrolase activity, acting on carbon-nitrogen (but not peptide) bonds, in linear amides"/>
    <property type="evidence" value="ECO:0007669"/>
    <property type="project" value="TreeGrafter"/>
</dbReference>
<evidence type="ECO:0000256" key="1">
    <source>
        <dbReference type="ARBA" id="ARBA00022801"/>
    </source>
</evidence>
<protein>
    <submittedName>
        <fullName evidence="3">Apolipoprotein N-acyltransferase</fullName>
    </submittedName>
</protein>
<dbReference type="InterPro" id="IPR003010">
    <property type="entry name" value="C-N_Hydrolase"/>
</dbReference>
<feature type="domain" description="CN hydrolase" evidence="2">
    <location>
        <begin position="3"/>
        <end position="244"/>
    </location>
</feature>
<dbReference type="PANTHER" id="PTHR43674">
    <property type="entry name" value="NITRILASE C965.09-RELATED"/>
    <property type="match status" value="1"/>
</dbReference>
<reference evidence="3" key="2">
    <citation type="submission" date="2020-09" db="EMBL/GenBank/DDBJ databases">
        <authorList>
            <person name="Sun Q."/>
            <person name="Ohkuma M."/>
        </authorList>
    </citation>
    <scope>NUCLEOTIDE SEQUENCE</scope>
    <source>
        <strain evidence="3">JCM 15325</strain>
    </source>
</reference>
<dbReference type="CDD" id="cd07197">
    <property type="entry name" value="nitrilase"/>
    <property type="match status" value="1"/>
</dbReference>
<evidence type="ECO:0000259" key="2">
    <source>
        <dbReference type="PROSITE" id="PS50263"/>
    </source>
</evidence>
<comment type="caution">
    <text evidence="3">The sequence shown here is derived from an EMBL/GenBank/DDBJ whole genome shotgun (WGS) entry which is preliminary data.</text>
</comment>
<dbReference type="Proteomes" id="UP000654670">
    <property type="component" value="Unassembled WGS sequence"/>
</dbReference>
<dbReference type="Gene3D" id="3.60.110.10">
    <property type="entry name" value="Carbon-nitrogen hydrolase"/>
    <property type="match status" value="1"/>
</dbReference>
<dbReference type="EMBL" id="BMOK01000008">
    <property type="protein sequence ID" value="GGL57010.1"/>
    <property type="molecule type" value="Genomic_DNA"/>
</dbReference>
<keyword evidence="4" id="KW-1185">Reference proteome</keyword>
<dbReference type="Pfam" id="PF00795">
    <property type="entry name" value="CN_hydrolase"/>
    <property type="match status" value="1"/>
</dbReference>
<dbReference type="AlphaFoldDB" id="A0A917S4E2"/>
<gene>
    <name evidence="3" type="ORF">GCM10007968_21290</name>
</gene>
<dbReference type="SUPFAM" id="SSF56317">
    <property type="entry name" value="Carbon-nitrogen hydrolase"/>
    <property type="match status" value="1"/>
</dbReference>
<evidence type="ECO:0000313" key="4">
    <source>
        <dbReference type="Proteomes" id="UP000654670"/>
    </source>
</evidence>
<evidence type="ECO:0000313" key="3">
    <source>
        <dbReference type="EMBL" id="GGL57010.1"/>
    </source>
</evidence>
<organism evidence="3 4">
    <name type="scientific">Sporolactobacillus putidus</name>
    <dbReference type="NCBI Taxonomy" id="492735"/>
    <lineage>
        <taxon>Bacteria</taxon>
        <taxon>Bacillati</taxon>
        <taxon>Bacillota</taxon>
        <taxon>Bacilli</taxon>
        <taxon>Bacillales</taxon>
        <taxon>Sporolactobacillaceae</taxon>
        <taxon>Sporolactobacillus</taxon>
    </lineage>
</organism>
<accession>A0A917S4E2</accession>
<dbReference type="InterPro" id="IPR050345">
    <property type="entry name" value="Aliph_Amidase/BUP"/>
</dbReference>